<proteinExistence type="predicted"/>
<dbReference type="SUPFAM" id="SSF53474">
    <property type="entry name" value="alpha/beta-Hydrolases"/>
    <property type="match status" value="1"/>
</dbReference>
<dbReference type="Pfam" id="PF12697">
    <property type="entry name" value="Abhydrolase_6"/>
    <property type="match status" value="1"/>
</dbReference>
<gene>
    <name evidence="2" type="ORF">OV079_28145</name>
</gene>
<accession>A0A9X3ESG3</accession>
<dbReference type="InterPro" id="IPR045889">
    <property type="entry name" value="MES/HNL"/>
</dbReference>
<keyword evidence="2" id="KW-0378">Hydrolase</keyword>
<reference evidence="2" key="1">
    <citation type="submission" date="2022-11" db="EMBL/GenBank/DDBJ databases">
        <title>Minimal conservation of predation-associated metabolite biosynthetic gene clusters underscores biosynthetic potential of Myxococcota including descriptions for ten novel species: Archangium lansinium sp. nov., Myxococcus landrumus sp. nov., Nannocystis bai.</title>
        <authorList>
            <person name="Ahearne A."/>
            <person name="Stevens C."/>
            <person name="Phillips K."/>
        </authorList>
    </citation>
    <scope>NUCLEOTIDE SEQUENCE</scope>
    <source>
        <strain evidence="2">Na p29</strain>
    </source>
</reference>
<dbReference type="PANTHER" id="PTHR10992">
    <property type="entry name" value="METHYLESTERASE FAMILY MEMBER"/>
    <property type="match status" value="1"/>
</dbReference>
<dbReference type="InterPro" id="IPR029058">
    <property type="entry name" value="AB_hydrolase_fold"/>
</dbReference>
<evidence type="ECO:0000259" key="1">
    <source>
        <dbReference type="Pfam" id="PF12697"/>
    </source>
</evidence>
<dbReference type="GO" id="GO:0080032">
    <property type="term" value="F:methyl jasmonate esterase activity"/>
    <property type="evidence" value="ECO:0007669"/>
    <property type="project" value="TreeGrafter"/>
</dbReference>
<dbReference type="AlphaFoldDB" id="A0A9X3ESG3"/>
<dbReference type="Gene3D" id="3.40.50.1820">
    <property type="entry name" value="alpha/beta hydrolase"/>
    <property type="match status" value="1"/>
</dbReference>
<dbReference type="PANTHER" id="PTHR10992:SF1086">
    <property type="entry name" value="AB HYDROLASE-1 DOMAIN-CONTAINING PROTEIN"/>
    <property type="match status" value="1"/>
</dbReference>
<dbReference type="RefSeq" id="WP_267772032.1">
    <property type="nucleotide sequence ID" value="NZ_JAPNKE010000002.1"/>
</dbReference>
<dbReference type="EMBL" id="JAPNKE010000002">
    <property type="protein sequence ID" value="MCY1009368.1"/>
    <property type="molecule type" value="Genomic_DNA"/>
</dbReference>
<feature type="domain" description="AB hydrolase-1" evidence="1">
    <location>
        <begin position="22"/>
        <end position="249"/>
    </location>
</feature>
<protein>
    <submittedName>
        <fullName evidence="2">Alpha/beta fold hydrolase</fullName>
    </submittedName>
</protein>
<evidence type="ECO:0000313" key="2">
    <source>
        <dbReference type="EMBL" id="MCY1009368.1"/>
    </source>
</evidence>
<organism evidence="2 3">
    <name type="scientific">Nannocystis pusilla</name>
    <dbReference type="NCBI Taxonomy" id="889268"/>
    <lineage>
        <taxon>Bacteria</taxon>
        <taxon>Pseudomonadati</taxon>
        <taxon>Myxococcota</taxon>
        <taxon>Polyangia</taxon>
        <taxon>Nannocystales</taxon>
        <taxon>Nannocystaceae</taxon>
        <taxon>Nannocystis</taxon>
    </lineage>
</organism>
<dbReference type="InterPro" id="IPR000073">
    <property type="entry name" value="AB_hydrolase_1"/>
</dbReference>
<name>A0A9X3ESG3_9BACT</name>
<keyword evidence="3" id="KW-1185">Reference proteome</keyword>
<sequence length="258" mass="28028">MSHQVRRSYERGEVATGEPKHFVLVHGAWHGAWCWATTARLLMARGHRVTPLDLPSHGADETAPASVTLGHYAGRVISVLDEIEGTVVLVGHSMGGIVISTVAEARPAKVEKLVYLSAFLLPNGTSLLDVALQDSDSLATPNLCVKADEGVVDLNRDAIADIFYADCEREVVDRARTLLKPNPLAPFATPLALTDRGYGSVRRFYISCAKDRAITPAAQRSMLAAMPCEAVHELHTDHSPFFSQPDRLDDVLVEIARA</sequence>
<dbReference type="Proteomes" id="UP001150924">
    <property type="component" value="Unassembled WGS sequence"/>
</dbReference>
<comment type="caution">
    <text evidence="2">The sequence shown here is derived from an EMBL/GenBank/DDBJ whole genome shotgun (WGS) entry which is preliminary data.</text>
</comment>
<dbReference type="GO" id="GO:0080030">
    <property type="term" value="F:methyl indole-3-acetate esterase activity"/>
    <property type="evidence" value="ECO:0007669"/>
    <property type="project" value="TreeGrafter"/>
</dbReference>
<evidence type="ECO:0000313" key="3">
    <source>
        <dbReference type="Proteomes" id="UP001150924"/>
    </source>
</evidence>